<keyword evidence="8" id="KW-0479">Metal-binding</keyword>
<feature type="compositionally biased region" description="Basic and acidic residues" evidence="14">
    <location>
        <begin position="746"/>
        <end position="755"/>
    </location>
</feature>
<evidence type="ECO:0000256" key="4">
    <source>
        <dbReference type="ARBA" id="ARBA00010912"/>
    </source>
</evidence>
<feature type="region of interest" description="Disordered" evidence="14">
    <location>
        <begin position="832"/>
        <end position="879"/>
    </location>
</feature>
<dbReference type="Gene3D" id="3.30.70.590">
    <property type="entry name" value="Poly(A) polymerase predicted RNA binding domain"/>
    <property type="match status" value="1"/>
</dbReference>
<feature type="compositionally biased region" description="Basic and acidic residues" evidence="14">
    <location>
        <begin position="724"/>
        <end position="736"/>
    </location>
</feature>
<dbReference type="CDD" id="cd05402">
    <property type="entry name" value="NT_PAP_TUTase"/>
    <property type="match status" value="1"/>
</dbReference>
<comment type="cofactor">
    <cofactor evidence="1">
        <name>Mn(2+)</name>
        <dbReference type="ChEBI" id="CHEBI:29035"/>
    </cofactor>
</comment>
<dbReference type="InterPro" id="IPR048840">
    <property type="entry name" value="PolA_pol_NTPase"/>
</dbReference>
<comment type="cofactor">
    <cofactor evidence="2">
        <name>Mg(2+)</name>
        <dbReference type="ChEBI" id="CHEBI:18420"/>
    </cofactor>
</comment>
<keyword evidence="13" id="KW-0342">GTP-binding</keyword>
<dbReference type="FunFam" id="3.30.460.10:FF:000002">
    <property type="entry name" value="Poly(A) polymerase alpha, putative"/>
    <property type="match status" value="1"/>
</dbReference>
<dbReference type="InterPro" id="IPR011068">
    <property type="entry name" value="NuclTrfase_I-like_C"/>
</dbReference>
<dbReference type="FunFam" id="1.10.1410.10:FF:000001">
    <property type="entry name" value="Putative poly(A) polymerase gamma"/>
    <property type="match status" value="1"/>
</dbReference>
<dbReference type="OrthoDB" id="412748at2759"/>
<keyword evidence="11" id="KW-0460">Magnesium</keyword>
<dbReference type="SUPFAM" id="SSF81301">
    <property type="entry name" value="Nucleotidyltransferase"/>
    <property type="match status" value="1"/>
</dbReference>
<sequence length="879" mass="97163">MSAFGTSDTGRPQSTYSGEVAQQFIMPTINVPSRRPFTEAGKGLGRLKLLVAGVGKTALIRTITQSCSHIVHVDPTVPVAMASKGFLPAKTMPNSPPISQGTFQITETLASTKPYPSWWKDSAFSSPTPAPIQPEDTILDRNICLVDTPGYQETCRPTDTMGQVSQYVESYLQKSRLDGLEDPDVLKTISGSGGLLVDAVLYMIPSSGLSATDIHYLRQLDALTNIIPLIAHADTLTLEQTAAAKKHIAQQLAEADLGLFSFDPSTDGVGEQHIYAASSELVSDSEVMDASLLMSSEYEVIAHLERICDEFVKRVARKREAGNEALIRDARGKIFTYGSFRLGVFGPGSDIDTLVVAPKYVTRADYFEIFPNLLKEMAPPGSITDMAVVADAFVPIIKFEFDGISIDLIFSRIAMLKQLNKDFTVQDSGLLRGLDEAELRSLNGTRVTDEILSLVPEESTFKLALRAIKLWAQRRAIYANIMGFPGGVAWAMLVARVCQLYPKAASSVIVNKFFHIMRRWPWPQPVLLKHVEGGPLQVRVWNPKLYKGDQFHLMPVITPAYPSMCATYNITRSAMTVIQQELSRGCDITDNIMLGKSPWSDLFVKHTFFTKGYKYYISVITASTDKEAHKIWSGYVESKVRVLVQGLEQHQSIALAHAFNKGYERRHRCTNEAEISQVQAGSFSFLAKDSDVKEEDFEQEGKIEKVQPVETKPDLSGIPGLKTEPTDDAHGLKTEENETQPGVKTEGVKSEDEISKAPSQIPKHNPYTDVFTTTHYIGLTLSEGAKSLDLSYQVENFKALCTQWEKYDAVLNSLNVQHVRSFNLPDDVFEANETKPQKPQKKRVIPNANGAAQIKKRSASEENQEPPAKRQQASVTAAG</sequence>
<comment type="subcellular location">
    <subcellularLocation>
        <location evidence="3">Nucleus</location>
    </subcellularLocation>
</comment>
<name>A0A135TR55_9PEZI</name>
<dbReference type="InterPro" id="IPR030379">
    <property type="entry name" value="G_SEPTIN_dom"/>
</dbReference>
<dbReference type="Pfam" id="PF00735">
    <property type="entry name" value="Septin"/>
    <property type="match status" value="1"/>
</dbReference>
<dbReference type="GO" id="GO:0031123">
    <property type="term" value="P:RNA 3'-end processing"/>
    <property type="evidence" value="ECO:0007669"/>
    <property type="project" value="InterPro"/>
</dbReference>
<evidence type="ECO:0000256" key="2">
    <source>
        <dbReference type="ARBA" id="ARBA00001946"/>
    </source>
</evidence>
<feature type="region of interest" description="Disordered" evidence="14">
    <location>
        <begin position="711"/>
        <end position="768"/>
    </location>
</feature>
<evidence type="ECO:0000313" key="16">
    <source>
        <dbReference type="EMBL" id="KXH50604.1"/>
    </source>
</evidence>
<evidence type="ECO:0000256" key="7">
    <source>
        <dbReference type="ARBA" id="ARBA00022679"/>
    </source>
</evidence>
<dbReference type="PANTHER" id="PTHR10682">
    <property type="entry name" value="POLY A POLYMERASE"/>
    <property type="match status" value="1"/>
</dbReference>
<feature type="domain" description="Septin-type G" evidence="15">
    <location>
        <begin position="40"/>
        <end position="267"/>
    </location>
</feature>
<evidence type="ECO:0000259" key="15">
    <source>
        <dbReference type="PROSITE" id="PS51719"/>
    </source>
</evidence>
<evidence type="ECO:0000256" key="13">
    <source>
        <dbReference type="RuleBase" id="RU004560"/>
    </source>
</evidence>
<keyword evidence="17" id="KW-1185">Reference proteome</keyword>
<evidence type="ECO:0000256" key="11">
    <source>
        <dbReference type="ARBA" id="ARBA00022842"/>
    </source>
</evidence>
<keyword evidence="6" id="KW-0507">mRNA processing</keyword>
<dbReference type="InterPro" id="IPR043519">
    <property type="entry name" value="NT_sf"/>
</dbReference>
<dbReference type="InterPro" id="IPR007010">
    <property type="entry name" value="PolA_pol_RNA-bd_dom"/>
</dbReference>
<dbReference type="GO" id="GO:0003723">
    <property type="term" value="F:RNA binding"/>
    <property type="evidence" value="ECO:0007669"/>
    <property type="project" value="InterPro"/>
</dbReference>
<dbReference type="EC" id="2.7.7.19" evidence="5"/>
<gene>
    <name evidence="16" type="ORF">CSIM01_12317</name>
</gene>
<dbReference type="Gene3D" id="3.40.50.300">
    <property type="entry name" value="P-loop containing nucleotide triphosphate hydrolases"/>
    <property type="match status" value="1"/>
</dbReference>
<accession>A0A135TR55</accession>
<dbReference type="SUPFAM" id="SSF81631">
    <property type="entry name" value="PAP/OAS1 substrate-binding domain"/>
    <property type="match status" value="1"/>
</dbReference>
<protein>
    <recommendedName>
        <fullName evidence="5">polynucleotide adenylyltransferase</fullName>
        <ecNumber evidence="5">2.7.7.19</ecNumber>
    </recommendedName>
</protein>
<keyword evidence="7" id="KW-0808">Transferase</keyword>
<evidence type="ECO:0000256" key="3">
    <source>
        <dbReference type="ARBA" id="ARBA00004123"/>
    </source>
</evidence>
<evidence type="ECO:0000256" key="10">
    <source>
        <dbReference type="ARBA" id="ARBA00022840"/>
    </source>
</evidence>
<dbReference type="InterPro" id="IPR027417">
    <property type="entry name" value="P-loop_NTPase"/>
</dbReference>
<keyword evidence="10" id="KW-0067">ATP-binding</keyword>
<comment type="caution">
    <text evidence="16">The sequence shown here is derived from an EMBL/GenBank/DDBJ whole genome shotgun (WGS) entry which is preliminary data.</text>
</comment>
<evidence type="ECO:0000256" key="14">
    <source>
        <dbReference type="SAM" id="MobiDB-lite"/>
    </source>
</evidence>
<dbReference type="AlphaFoldDB" id="A0A135TR55"/>
<evidence type="ECO:0000256" key="5">
    <source>
        <dbReference type="ARBA" id="ARBA00012388"/>
    </source>
</evidence>
<dbReference type="Pfam" id="PF04926">
    <property type="entry name" value="PAP_RNA-bind"/>
    <property type="match status" value="1"/>
</dbReference>
<dbReference type="PANTHER" id="PTHR10682:SF10">
    <property type="entry name" value="POLYNUCLEOTIDE ADENYLYLTRANSFERASE"/>
    <property type="match status" value="1"/>
</dbReference>
<dbReference type="Pfam" id="PF04928">
    <property type="entry name" value="PAP_central"/>
    <property type="match status" value="1"/>
</dbReference>
<dbReference type="Gene3D" id="3.30.460.10">
    <property type="entry name" value="Beta Polymerase, domain 2"/>
    <property type="match status" value="1"/>
</dbReference>
<keyword evidence="12" id="KW-0539">Nucleus</keyword>
<dbReference type="GO" id="GO:0005634">
    <property type="term" value="C:nucleus"/>
    <property type="evidence" value="ECO:0007669"/>
    <property type="project" value="UniProtKB-SubCell"/>
</dbReference>
<dbReference type="GO" id="GO:0005524">
    <property type="term" value="F:ATP binding"/>
    <property type="evidence" value="ECO:0007669"/>
    <property type="project" value="UniProtKB-KW"/>
</dbReference>
<dbReference type="PROSITE" id="PS51719">
    <property type="entry name" value="G_SEPTIN"/>
    <property type="match status" value="1"/>
</dbReference>
<evidence type="ECO:0000256" key="12">
    <source>
        <dbReference type="ARBA" id="ARBA00023242"/>
    </source>
</evidence>
<dbReference type="GO" id="GO:0006397">
    <property type="term" value="P:mRNA processing"/>
    <property type="evidence" value="ECO:0007669"/>
    <property type="project" value="UniProtKB-KW"/>
</dbReference>
<evidence type="ECO:0000256" key="8">
    <source>
        <dbReference type="ARBA" id="ARBA00022723"/>
    </source>
</evidence>
<keyword evidence="9 13" id="KW-0547">Nucleotide-binding</keyword>
<dbReference type="GO" id="GO:1990817">
    <property type="term" value="F:poly(A) RNA polymerase activity"/>
    <property type="evidence" value="ECO:0007669"/>
    <property type="project" value="UniProtKB-EC"/>
</dbReference>
<evidence type="ECO:0000313" key="17">
    <source>
        <dbReference type="Proteomes" id="UP000070328"/>
    </source>
</evidence>
<organism evidence="16 17">
    <name type="scientific">Colletotrichum simmondsii</name>
    <dbReference type="NCBI Taxonomy" id="703756"/>
    <lineage>
        <taxon>Eukaryota</taxon>
        <taxon>Fungi</taxon>
        <taxon>Dikarya</taxon>
        <taxon>Ascomycota</taxon>
        <taxon>Pezizomycotina</taxon>
        <taxon>Sordariomycetes</taxon>
        <taxon>Hypocreomycetidae</taxon>
        <taxon>Glomerellales</taxon>
        <taxon>Glomerellaceae</taxon>
        <taxon>Colletotrichum</taxon>
        <taxon>Colletotrichum acutatum species complex</taxon>
    </lineage>
</organism>
<evidence type="ECO:0000256" key="1">
    <source>
        <dbReference type="ARBA" id="ARBA00001936"/>
    </source>
</evidence>
<evidence type="ECO:0000256" key="6">
    <source>
        <dbReference type="ARBA" id="ARBA00022664"/>
    </source>
</evidence>
<dbReference type="GO" id="GO:0005525">
    <property type="term" value="F:GTP binding"/>
    <property type="evidence" value="ECO:0007669"/>
    <property type="project" value="UniProtKB-KW"/>
</dbReference>
<dbReference type="SUPFAM" id="SSF55003">
    <property type="entry name" value="PAP/Archaeal CCA-adding enzyme, C-terminal domain"/>
    <property type="match status" value="1"/>
</dbReference>
<comment type="similarity">
    <text evidence="13">Belongs to the TRAFAC class TrmE-Era-EngA-EngB-Septin-like GTPase superfamily. Septin GTPase family.</text>
</comment>
<proteinExistence type="inferred from homology"/>
<comment type="similarity">
    <text evidence="4">Belongs to the poly(A) polymerase family.</text>
</comment>
<reference evidence="16 17" key="1">
    <citation type="submission" date="2014-02" db="EMBL/GenBank/DDBJ databases">
        <title>The genome sequence of Colletotrichum simmondsii CBS122122.</title>
        <authorList>
            <person name="Baroncelli R."/>
            <person name="Thon M.R."/>
        </authorList>
    </citation>
    <scope>NUCLEOTIDE SEQUENCE [LARGE SCALE GENOMIC DNA]</scope>
    <source>
        <strain evidence="16 17">CBS122122</strain>
    </source>
</reference>
<evidence type="ECO:0000256" key="9">
    <source>
        <dbReference type="ARBA" id="ARBA00022741"/>
    </source>
</evidence>
<dbReference type="InterPro" id="IPR007012">
    <property type="entry name" value="PolA_pol_cen_dom"/>
</dbReference>
<dbReference type="EMBL" id="JFBX01000084">
    <property type="protein sequence ID" value="KXH50604.1"/>
    <property type="molecule type" value="Genomic_DNA"/>
</dbReference>
<dbReference type="Gene3D" id="1.10.1410.10">
    <property type="match status" value="1"/>
</dbReference>
<dbReference type="Proteomes" id="UP000070328">
    <property type="component" value="Unassembled WGS sequence"/>
</dbReference>
<dbReference type="Pfam" id="PF20750">
    <property type="entry name" value="PAP_NTPase"/>
    <property type="match status" value="1"/>
</dbReference>
<dbReference type="SUPFAM" id="SSF52540">
    <property type="entry name" value="P-loop containing nucleoside triphosphate hydrolases"/>
    <property type="match status" value="1"/>
</dbReference>
<dbReference type="GO" id="GO:0046872">
    <property type="term" value="F:metal ion binding"/>
    <property type="evidence" value="ECO:0007669"/>
    <property type="project" value="UniProtKB-KW"/>
</dbReference>